<feature type="domain" description="Metalloenzyme" evidence="6">
    <location>
        <begin position="3"/>
        <end position="404"/>
    </location>
</feature>
<accession>A0A1I5L8D9</accession>
<organism evidence="7 8">
    <name type="scientific">Enterovibrio norvegicus DSM 15893</name>
    <dbReference type="NCBI Taxonomy" id="1121869"/>
    <lineage>
        <taxon>Bacteria</taxon>
        <taxon>Pseudomonadati</taxon>
        <taxon>Pseudomonadota</taxon>
        <taxon>Gammaproteobacteria</taxon>
        <taxon>Vibrionales</taxon>
        <taxon>Vibrionaceae</taxon>
        <taxon>Enterovibrio</taxon>
    </lineage>
</organism>
<dbReference type="AlphaFoldDB" id="A0A1I5L8D9"/>
<dbReference type="CDD" id="cd16011">
    <property type="entry name" value="iPGM_like"/>
    <property type="match status" value="1"/>
</dbReference>
<dbReference type="NCBIfam" id="TIGR00306">
    <property type="entry name" value="apgM"/>
    <property type="match status" value="1"/>
</dbReference>
<evidence type="ECO:0000256" key="1">
    <source>
        <dbReference type="ARBA" id="ARBA00000370"/>
    </source>
</evidence>
<protein>
    <submittedName>
        <fullName evidence="7">2,3-bisphosphoglycerate-independent phosphoglycerate mutase</fullName>
    </submittedName>
</protein>
<dbReference type="Pfam" id="PF10143">
    <property type="entry name" value="PhosphMutase"/>
    <property type="match status" value="1"/>
</dbReference>
<keyword evidence="5" id="KW-0324">Glycolysis</keyword>
<dbReference type="GO" id="GO:0006096">
    <property type="term" value="P:glycolytic process"/>
    <property type="evidence" value="ECO:0007669"/>
    <property type="project" value="UniProtKB-KW"/>
</dbReference>
<dbReference type="Gene3D" id="3.30.70.2130">
    <property type="entry name" value="Metalloenzyme domain"/>
    <property type="match status" value="1"/>
</dbReference>
<dbReference type="Pfam" id="PF01676">
    <property type="entry name" value="Metalloenzyme"/>
    <property type="match status" value="1"/>
</dbReference>
<dbReference type="InterPro" id="IPR004456">
    <property type="entry name" value="Pglycerate_mutase_ApgM"/>
</dbReference>
<reference evidence="7 8" key="1">
    <citation type="submission" date="2016-10" db="EMBL/GenBank/DDBJ databases">
        <authorList>
            <person name="de Groot N.N."/>
        </authorList>
    </citation>
    <scope>NUCLEOTIDE SEQUENCE [LARGE SCALE GENOMIC DNA]</scope>
    <source>
        <strain evidence="7 8">DSM 15893</strain>
    </source>
</reference>
<dbReference type="Gene3D" id="3.40.720.10">
    <property type="entry name" value="Alkaline Phosphatase, subunit A"/>
    <property type="match status" value="2"/>
</dbReference>
<dbReference type="EMBL" id="FOWR01000005">
    <property type="protein sequence ID" value="SFO93609.1"/>
    <property type="molecule type" value="Genomic_DNA"/>
</dbReference>
<evidence type="ECO:0000256" key="4">
    <source>
        <dbReference type="ARBA" id="ARBA00005524"/>
    </source>
</evidence>
<dbReference type="InterPro" id="IPR017850">
    <property type="entry name" value="Alkaline_phosphatase_core_sf"/>
</dbReference>
<evidence type="ECO:0000313" key="8">
    <source>
        <dbReference type="Proteomes" id="UP000182692"/>
    </source>
</evidence>
<comment type="function">
    <text evidence="2">Catalyzes the interconversion of 2-phosphoglycerate and 3-phosphoglycerate.</text>
</comment>
<evidence type="ECO:0000313" key="7">
    <source>
        <dbReference type="EMBL" id="SFO93609.1"/>
    </source>
</evidence>
<dbReference type="Proteomes" id="UP000182692">
    <property type="component" value="Unassembled WGS sequence"/>
</dbReference>
<dbReference type="GO" id="GO:0004619">
    <property type="term" value="F:phosphoglycerate mutase activity"/>
    <property type="evidence" value="ECO:0007669"/>
    <property type="project" value="UniProtKB-EC"/>
</dbReference>
<dbReference type="GO" id="GO:0046872">
    <property type="term" value="F:metal ion binding"/>
    <property type="evidence" value="ECO:0007669"/>
    <property type="project" value="InterPro"/>
</dbReference>
<dbReference type="InterPro" id="IPR042253">
    <property type="entry name" value="Pglycerate_mutase_ApgM_sf"/>
</dbReference>
<evidence type="ECO:0000259" key="6">
    <source>
        <dbReference type="Pfam" id="PF01676"/>
    </source>
</evidence>
<evidence type="ECO:0000256" key="2">
    <source>
        <dbReference type="ARBA" id="ARBA00002315"/>
    </source>
</evidence>
<evidence type="ECO:0000256" key="3">
    <source>
        <dbReference type="ARBA" id="ARBA00004921"/>
    </source>
</evidence>
<comment type="similarity">
    <text evidence="4">Belongs to the BPG-independent phosphoglycerate mutase family. A-PGAM subfamily.</text>
</comment>
<dbReference type="PANTHER" id="PTHR31209">
    <property type="entry name" value="COFACTOR-INDEPENDENT PHOSPHOGLYCERATE MUTASE"/>
    <property type="match status" value="1"/>
</dbReference>
<sequence length="415" mass="44811">MSKQALLIIADGMGDNPIPDLNGLTPLEYALTPNLTALAKQGLFGNVHPVQPGVPVGTDVGHLAIFGYDPYDVYTGRGPIEAYGAGIELLPTDIAFRGNFATVDDEFTVLDRRAGRINVGTHELAEALDGIVLSNGTKVIVRPLSAHRVAVVLRGENLSEHVRTTDPGTAKEGETVQKSIALNEESDAIHTADAINELTEKMFSVLSLHPVNAERSLQGMPPANMILLRGIGREIQAPKITTTLGIRGACIAGDRTVLGIARMAGFDVYHRDSFTAGHDTDFIAKADLAIEQLKSGYDWVVLHIKSPDLAGHDCQPMIKVSSAIKLDMMLGHILRHIDLNECFVGYTSDHSTPCMRRDHSGDPVPTFFAGGNVRSLPLENFGEKYVTHGSLNNLTARDFFRIQMDHLGVVAKLGA</sequence>
<dbReference type="RefSeq" id="WP_074925429.1">
    <property type="nucleotide sequence ID" value="NZ_FOWR01000005.1"/>
</dbReference>
<dbReference type="PANTHER" id="PTHR31209:SF0">
    <property type="entry name" value="METALLOENZYME DOMAIN-CONTAINING PROTEIN"/>
    <property type="match status" value="1"/>
</dbReference>
<comment type="pathway">
    <text evidence="3">Carbohydrate degradation.</text>
</comment>
<dbReference type="SUPFAM" id="SSF53649">
    <property type="entry name" value="Alkaline phosphatase-like"/>
    <property type="match status" value="1"/>
</dbReference>
<dbReference type="InterPro" id="IPR006124">
    <property type="entry name" value="Metalloenzyme"/>
</dbReference>
<gene>
    <name evidence="7" type="ORF">SAMN03084138_00867</name>
</gene>
<dbReference type="PIRSF" id="PIRSF006392">
    <property type="entry name" value="IPGAM_arch"/>
    <property type="match status" value="1"/>
</dbReference>
<comment type="catalytic activity">
    <reaction evidence="1">
        <text>(2R)-2-phosphoglycerate = (2R)-3-phosphoglycerate</text>
        <dbReference type="Rhea" id="RHEA:15901"/>
        <dbReference type="ChEBI" id="CHEBI:58272"/>
        <dbReference type="ChEBI" id="CHEBI:58289"/>
        <dbReference type="EC" id="5.4.2.12"/>
    </reaction>
</comment>
<dbReference type="OrthoDB" id="9803751at2"/>
<proteinExistence type="inferred from homology"/>
<dbReference type="GeneID" id="35872497"/>
<name>A0A1I5L8D9_9GAMM</name>
<evidence type="ECO:0000256" key="5">
    <source>
        <dbReference type="ARBA" id="ARBA00023152"/>
    </source>
</evidence>
<dbReference type="STRING" id="1121869.SAMN03084138_00867"/>